<dbReference type="InterPro" id="IPR050625">
    <property type="entry name" value="ParA/MinD_ATPase"/>
</dbReference>
<feature type="domain" description="Rv3660c-like CheY-like N-terminal" evidence="2">
    <location>
        <begin position="11"/>
        <end position="105"/>
    </location>
</feature>
<proteinExistence type="predicted"/>
<protein>
    <recommendedName>
        <fullName evidence="2">Rv3660c-like CheY-like N-terminal domain-containing protein</fullName>
    </recommendedName>
</protein>
<name>A0ABN2WWV8_9MICO</name>
<comment type="caution">
    <text evidence="3">The sequence shown here is derived from an EMBL/GenBank/DDBJ whole genome shotgun (WGS) entry which is preliminary data.</text>
</comment>
<organism evidence="3 4">
    <name type="scientific">Brevibacterium salitolerans</name>
    <dbReference type="NCBI Taxonomy" id="1403566"/>
    <lineage>
        <taxon>Bacteria</taxon>
        <taxon>Bacillati</taxon>
        <taxon>Actinomycetota</taxon>
        <taxon>Actinomycetes</taxon>
        <taxon>Micrococcales</taxon>
        <taxon>Brevibacteriaceae</taxon>
        <taxon>Brevibacterium</taxon>
    </lineage>
</organism>
<dbReference type="NCBIfam" id="TIGR03815">
    <property type="entry name" value="CpaE_hom_Actino"/>
    <property type="match status" value="1"/>
</dbReference>
<keyword evidence="4" id="KW-1185">Reference proteome</keyword>
<dbReference type="InterPro" id="IPR027417">
    <property type="entry name" value="P-loop_NTPase"/>
</dbReference>
<dbReference type="InterPro" id="IPR059050">
    <property type="entry name" value="Rv3660c_N"/>
</dbReference>
<dbReference type="Pfam" id="PF26563">
    <property type="entry name" value="Rv3660c_N"/>
    <property type="match status" value="1"/>
</dbReference>
<dbReference type="InterPro" id="IPR022521">
    <property type="entry name" value="Rv3660c"/>
</dbReference>
<dbReference type="SUPFAM" id="SSF52540">
    <property type="entry name" value="P-loop containing nucleoside triphosphate hydrolases"/>
    <property type="match status" value="1"/>
</dbReference>
<sequence>MSRIALISQLPSLMEQCSALADGAGVPLDVTAPSGGGWQDAVLVLVGEDVVEAPAGIAAPIVLIGHSAAEVWRSAARMGAEHVALLPDAAEWLTQRMISAVEPPAAPATTVGVVPGAGGAGASVLAAALAVRAQQDGLRTVLVDADPLGGGIDLLLGAETADGLRWPELTESKGRLRPSALVHALPQVEGLALLSWDRTVAEEQPPEVFDTVLAAVQTAFDLVVVDLPRHAPLSSVRICHHLLLLAPARVRAAVAAARVAARLRGVHPGVGLVVRSPERGGISAEDIAGAIGVRLLAQLRDDRGLAGRADRGEGLLGSRRSSLSAAAGALLGEWFTDGAPVGRAGGGTGGGEKHPAVPGGVGGAGDGPGGSGTGEEAFAHRRGPRLRGRRTPGPDLPGPRPRAAAGRRG</sequence>
<evidence type="ECO:0000313" key="3">
    <source>
        <dbReference type="EMBL" id="GAA2098974.1"/>
    </source>
</evidence>
<feature type="region of interest" description="Disordered" evidence="1">
    <location>
        <begin position="342"/>
        <end position="409"/>
    </location>
</feature>
<evidence type="ECO:0000259" key="2">
    <source>
        <dbReference type="Pfam" id="PF26563"/>
    </source>
</evidence>
<dbReference type="RefSeq" id="WP_344337086.1">
    <property type="nucleotide sequence ID" value="NZ_BAAAPZ010000008.1"/>
</dbReference>
<evidence type="ECO:0000256" key="1">
    <source>
        <dbReference type="SAM" id="MobiDB-lite"/>
    </source>
</evidence>
<feature type="compositionally biased region" description="Gly residues" evidence="1">
    <location>
        <begin position="359"/>
        <end position="373"/>
    </location>
</feature>
<evidence type="ECO:0000313" key="4">
    <source>
        <dbReference type="Proteomes" id="UP001500984"/>
    </source>
</evidence>
<dbReference type="Gene3D" id="3.40.50.300">
    <property type="entry name" value="P-loop containing nucleotide triphosphate hydrolases"/>
    <property type="match status" value="1"/>
</dbReference>
<dbReference type="PANTHER" id="PTHR43384">
    <property type="entry name" value="SEPTUM SITE-DETERMINING PROTEIN MIND HOMOLOG, CHLOROPLASTIC-RELATED"/>
    <property type="match status" value="1"/>
</dbReference>
<dbReference type="EMBL" id="BAAAPZ010000008">
    <property type="protein sequence ID" value="GAA2098974.1"/>
    <property type="molecule type" value="Genomic_DNA"/>
</dbReference>
<accession>A0ABN2WWV8</accession>
<reference evidence="3 4" key="1">
    <citation type="journal article" date="2019" name="Int. J. Syst. Evol. Microbiol.">
        <title>The Global Catalogue of Microorganisms (GCM) 10K type strain sequencing project: providing services to taxonomists for standard genome sequencing and annotation.</title>
        <authorList>
            <consortium name="The Broad Institute Genomics Platform"/>
            <consortium name="The Broad Institute Genome Sequencing Center for Infectious Disease"/>
            <person name="Wu L."/>
            <person name="Ma J."/>
        </authorList>
    </citation>
    <scope>NUCLEOTIDE SEQUENCE [LARGE SCALE GENOMIC DNA]</scope>
    <source>
        <strain evidence="3 4">JCM 15900</strain>
    </source>
</reference>
<dbReference type="PANTHER" id="PTHR43384:SF11">
    <property type="entry name" value="SEPTUM SITE DETERMINING PROTEIN"/>
    <property type="match status" value="1"/>
</dbReference>
<dbReference type="Proteomes" id="UP001500984">
    <property type="component" value="Unassembled WGS sequence"/>
</dbReference>
<gene>
    <name evidence="3" type="ORF">GCM10009823_20570</name>
</gene>
<feature type="compositionally biased region" description="Basic residues" evidence="1">
    <location>
        <begin position="380"/>
        <end position="390"/>
    </location>
</feature>